<dbReference type="AlphaFoldDB" id="X1JZL8"/>
<gene>
    <name evidence="1" type="ORF">S03H2_69725</name>
</gene>
<reference evidence="1" key="1">
    <citation type="journal article" date="2014" name="Front. Microbiol.">
        <title>High frequency of phylogenetically diverse reductive dehalogenase-homologous genes in deep subseafloor sedimentary metagenomes.</title>
        <authorList>
            <person name="Kawai M."/>
            <person name="Futagami T."/>
            <person name="Toyoda A."/>
            <person name="Takaki Y."/>
            <person name="Nishi S."/>
            <person name="Hori S."/>
            <person name="Arai W."/>
            <person name="Tsubouchi T."/>
            <person name="Morono Y."/>
            <person name="Uchiyama I."/>
            <person name="Ito T."/>
            <person name="Fujiyama A."/>
            <person name="Inagaki F."/>
            <person name="Takami H."/>
        </authorList>
    </citation>
    <scope>NUCLEOTIDE SEQUENCE</scope>
    <source>
        <strain evidence="1">Expedition CK06-06</strain>
    </source>
</reference>
<proteinExistence type="predicted"/>
<sequence>SLLHPFVKPPEQTLKALVVTGDYISQIVSSPFL</sequence>
<feature type="non-terminal residue" evidence="1">
    <location>
        <position position="1"/>
    </location>
</feature>
<comment type="caution">
    <text evidence="1">The sequence shown here is derived from an EMBL/GenBank/DDBJ whole genome shotgun (WGS) entry which is preliminary data.</text>
</comment>
<evidence type="ECO:0000313" key="1">
    <source>
        <dbReference type="EMBL" id="GAH99672.1"/>
    </source>
</evidence>
<name>X1JZL8_9ZZZZ</name>
<accession>X1JZL8</accession>
<dbReference type="EMBL" id="BARU01046143">
    <property type="protein sequence ID" value="GAH99672.1"/>
    <property type="molecule type" value="Genomic_DNA"/>
</dbReference>
<organism evidence="1">
    <name type="scientific">marine sediment metagenome</name>
    <dbReference type="NCBI Taxonomy" id="412755"/>
    <lineage>
        <taxon>unclassified sequences</taxon>
        <taxon>metagenomes</taxon>
        <taxon>ecological metagenomes</taxon>
    </lineage>
</organism>
<protein>
    <submittedName>
        <fullName evidence="1">Uncharacterized protein</fullName>
    </submittedName>
</protein>